<evidence type="ECO:0000256" key="16">
    <source>
        <dbReference type="RuleBase" id="RU003692"/>
    </source>
</evidence>
<evidence type="ECO:0000256" key="8">
    <source>
        <dbReference type="ARBA" id="ARBA00023002"/>
    </source>
</evidence>
<dbReference type="PANTHER" id="PTHR22912:SF217">
    <property type="entry name" value="DIHYDROLIPOYL DEHYDROGENASE"/>
    <property type="match status" value="1"/>
</dbReference>
<sequence>MSVAMNNKYDLAILGAGPGGYVAAIRAAQLGLSVCVVEKDTPGGVCLNWGCIPSKSLIHHATEFSALKSMERFGVRIDRSGFQYSEVHARSRIAAKTLANGVSSLLRKNKIDVVKATGSIANVGKIELKGPGLSNQFISAKKILIATGSRPMSIPEFNLDEKQVLSSSGILSLTALPKALVILGAGAIGCEFAYVMNAFGVKVTLVEMGDHILPSEDHEVAQVLDTSFRKAGIDIFTKARATSRRRTREGVAVSISIGDKKEELKAEKILAAFGRSPNTEGIGLESVGVKTDTRGYIATGDYYQTSVPGIFAIGDVTTTPALAHVASREGEIAVEYIAGHASLDKQIDSALIPSAVYCEPQIAGFGLREDRAMKDGIAFNKSTFPYRGAGKSVAIEKTEGLVKVLTDPVTGELLGAHIVGHCATELIHELLLAKSSELLAEDVAKMIHAHPTLSESIMEAARGVYGRPIHI</sequence>
<evidence type="ECO:0000259" key="17">
    <source>
        <dbReference type="Pfam" id="PF02852"/>
    </source>
</evidence>
<dbReference type="Pfam" id="PF02852">
    <property type="entry name" value="Pyr_redox_dim"/>
    <property type="match status" value="1"/>
</dbReference>
<feature type="domain" description="FAD/NAD(P)-binding" evidence="18">
    <location>
        <begin position="9"/>
        <end position="330"/>
    </location>
</feature>
<dbReference type="GO" id="GO:0006103">
    <property type="term" value="P:2-oxoglutarate metabolic process"/>
    <property type="evidence" value="ECO:0007669"/>
    <property type="project" value="TreeGrafter"/>
</dbReference>
<dbReference type="PRINTS" id="PR00368">
    <property type="entry name" value="FADPNR"/>
</dbReference>
<evidence type="ECO:0000256" key="2">
    <source>
        <dbReference type="ARBA" id="ARBA00007532"/>
    </source>
</evidence>
<dbReference type="InterPro" id="IPR023753">
    <property type="entry name" value="FAD/NAD-binding_dom"/>
</dbReference>
<dbReference type="GO" id="GO:0004148">
    <property type="term" value="F:dihydrolipoyl dehydrogenase (NADH) activity"/>
    <property type="evidence" value="ECO:0007669"/>
    <property type="project" value="UniProtKB-EC"/>
</dbReference>
<keyword evidence="5" id="KW-0963">Cytoplasm</keyword>
<evidence type="ECO:0000256" key="12">
    <source>
        <dbReference type="ARBA" id="ARBA00049187"/>
    </source>
</evidence>
<dbReference type="GO" id="GO:0005737">
    <property type="term" value="C:cytoplasm"/>
    <property type="evidence" value="ECO:0007669"/>
    <property type="project" value="UniProtKB-SubCell"/>
</dbReference>
<protein>
    <recommendedName>
        <fullName evidence="4 16">Dihydrolipoyl dehydrogenase</fullName>
        <ecNumber evidence="3 16">1.8.1.4</ecNumber>
    </recommendedName>
</protein>
<feature type="domain" description="Pyridine nucleotide-disulphide oxidoreductase dimerisation" evidence="17">
    <location>
        <begin position="352"/>
        <end position="461"/>
    </location>
</feature>
<gene>
    <name evidence="19" type="primary">pdhD</name>
    <name evidence="19" type="ORF">GTOL_10604</name>
</gene>
<feature type="binding site" evidence="14">
    <location>
        <begin position="184"/>
        <end position="191"/>
    </location>
    <ligand>
        <name>NAD(+)</name>
        <dbReference type="ChEBI" id="CHEBI:57540"/>
    </ligand>
</feature>
<evidence type="ECO:0000256" key="9">
    <source>
        <dbReference type="ARBA" id="ARBA00023027"/>
    </source>
</evidence>
<evidence type="ECO:0000256" key="5">
    <source>
        <dbReference type="ARBA" id="ARBA00022490"/>
    </source>
</evidence>
<feature type="binding site" evidence="14">
    <location>
        <position position="118"/>
    </location>
    <ligand>
        <name>FAD</name>
        <dbReference type="ChEBI" id="CHEBI:57692"/>
    </ligand>
</feature>
<evidence type="ECO:0000256" key="6">
    <source>
        <dbReference type="ARBA" id="ARBA00022630"/>
    </source>
</evidence>
<dbReference type="InterPro" id="IPR016156">
    <property type="entry name" value="FAD/NAD-linked_Rdtase_dimer_sf"/>
</dbReference>
<keyword evidence="10" id="KW-1015">Disulfide bond</keyword>
<comment type="miscellaneous">
    <text evidence="16">The active site is a redox-active disulfide bond.</text>
</comment>
<keyword evidence="11 16" id="KW-0676">Redox-active center</keyword>
<organism evidence="19 20">
    <name type="scientific">Georgfuchsia toluolica</name>
    <dbReference type="NCBI Taxonomy" id="424218"/>
    <lineage>
        <taxon>Bacteria</taxon>
        <taxon>Pseudomonadati</taxon>
        <taxon>Pseudomonadota</taxon>
        <taxon>Betaproteobacteria</taxon>
        <taxon>Nitrosomonadales</taxon>
        <taxon>Sterolibacteriaceae</taxon>
        <taxon>Georgfuchsia</taxon>
    </lineage>
</organism>
<evidence type="ECO:0000256" key="1">
    <source>
        <dbReference type="ARBA" id="ARBA00004496"/>
    </source>
</evidence>
<dbReference type="EMBL" id="CAJQUM010000001">
    <property type="protein sequence ID" value="CAG4882722.1"/>
    <property type="molecule type" value="Genomic_DNA"/>
</dbReference>
<keyword evidence="20" id="KW-1185">Reference proteome</keyword>
<comment type="catalytic activity">
    <reaction evidence="12 16">
        <text>N(6)-[(R)-dihydrolipoyl]-L-lysyl-[protein] + NAD(+) = N(6)-[(R)-lipoyl]-L-lysyl-[protein] + NADH + H(+)</text>
        <dbReference type="Rhea" id="RHEA:15045"/>
        <dbReference type="Rhea" id="RHEA-COMP:10474"/>
        <dbReference type="Rhea" id="RHEA-COMP:10475"/>
        <dbReference type="ChEBI" id="CHEBI:15378"/>
        <dbReference type="ChEBI" id="CHEBI:57540"/>
        <dbReference type="ChEBI" id="CHEBI:57945"/>
        <dbReference type="ChEBI" id="CHEBI:83099"/>
        <dbReference type="ChEBI" id="CHEBI:83100"/>
        <dbReference type="EC" id="1.8.1.4"/>
    </reaction>
</comment>
<dbReference type="Proteomes" id="UP000742786">
    <property type="component" value="Unassembled WGS sequence"/>
</dbReference>
<dbReference type="Gene3D" id="3.50.50.60">
    <property type="entry name" value="FAD/NAD(P)-binding domain"/>
    <property type="match status" value="2"/>
</dbReference>
<dbReference type="Pfam" id="PF07992">
    <property type="entry name" value="Pyr_redox_2"/>
    <property type="match status" value="1"/>
</dbReference>
<evidence type="ECO:0000259" key="18">
    <source>
        <dbReference type="Pfam" id="PF07992"/>
    </source>
</evidence>
<keyword evidence="7 14" id="KW-0274">FAD</keyword>
<dbReference type="FunFam" id="3.30.390.30:FF:000001">
    <property type="entry name" value="Dihydrolipoyl dehydrogenase"/>
    <property type="match status" value="1"/>
</dbReference>
<evidence type="ECO:0000256" key="7">
    <source>
        <dbReference type="ARBA" id="ARBA00022827"/>
    </source>
</evidence>
<dbReference type="PANTHER" id="PTHR22912">
    <property type="entry name" value="DISULFIDE OXIDOREDUCTASE"/>
    <property type="match status" value="1"/>
</dbReference>
<feature type="binding site" evidence="14">
    <location>
        <begin position="147"/>
        <end position="149"/>
    </location>
    <ligand>
        <name>FAD</name>
        <dbReference type="ChEBI" id="CHEBI:57692"/>
    </ligand>
</feature>
<feature type="active site" description="Proton acceptor" evidence="13">
    <location>
        <position position="450"/>
    </location>
</feature>
<dbReference type="SUPFAM" id="SSF51905">
    <property type="entry name" value="FAD/NAD(P)-binding domain"/>
    <property type="match status" value="1"/>
</dbReference>
<feature type="binding site" evidence="14">
    <location>
        <position position="274"/>
    </location>
    <ligand>
        <name>NAD(+)</name>
        <dbReference type="ChEBI" id="CHEBI:57540"/>
    </ligand>
</feature>
<dbReference type="InterPro" id="IPR050151">
    <property type="entry name" value="Class-I_Pyr_Nuc-Dis_Oxidored"/>
</dbReference>
<dbReference type="GO" id="GO:0050660">
    <property type="term" value="F:flavin adenine dinucleotide binding"/>
    <property type="evidence" value="ECO:0007669"/>
    <property type="project" value="InterPro"/>
</dbReference>
<name>A0A916J5B5_9PROT</name>
<evidence type="ECO:0000256" key="3">
    <source>
        <dbReference type="ARBA" id="ARBA00012608"/>
    </source>
</evidence>
<dbReference type="InterPro" id="IPR001100">
    <property type="entry name" value="Pyr_nuc-diS_OxRdtase"/>
</dbReference>
<dbReference type="PIRSF" id="PIRSF000350">
    <property type="entry name" value="Mercury_reductase_MerA"/>
    <property type="match status" value="1"/>
</dbReference>
<feature type="binding site" evidence="14">
    <location>
        <position position="55"/>
    </location>
    <ligand>
        <name>FAD</name>
        <dbReference type="ChEBI" id="CHEBI:57692"/>
    </ligand>
</feature>
<evidence type="ECO:0000313" key="19">
    <source>
        <dbReference type="EMBL" id="CAG4882722.1"/>
    </source>
</evidence>
<accession>A0A916J5B5</accession>
<dbReference type="InterPro" id="IPR036188">
    <property type="entry name" value="FAD/NAD-bd_sf"/>
</dbReference>
<comment type="caution">
    <text evidence="19">The sequence shown here is derived from an EMBL/GenBank/DDBJ whole genome shotgun (WGS) entry which is preliminary data.</text>
</comment>
<feature type="binding site" evidence="14">
    <location>
        <position position="207"/>
    </location>
    <ligand>
        <name>NAD(+)</name>
        <dbReference type="ChEBI" id="CHEBI:57540"/>
    </ligand>
</feature>
<keyword evidence="14" id="KW-0547">Nucleotide-binding</keyword>
<dbReference type="AlphaFoldDB" id="A0A916J5B5"/>
<keyword evidence="9 14" id="KW-0520">NAD</keyword>
<keyword evidence="8 16" id="KW-0560">Oxidoreductase</keyword>
<comment type="similarity">
    <text evidence="2 16">Belongs to the class-I pyridine nucleotide-disulfide oxidoreductase family.</text>
</comment>
<evidence type="ECO:0000256" key="15">
    <source>
        <dbReference type="PIRSR" id="PIRSR000350-4"/>
    </source>
</evidence>
<proteinExistence type="inferred from homology"/>
<dbReference type="SUPFAM" id="SSF55424">
    <property type="entry name" value="FAD/NAD-linked reductases, dimerisation (C-terminal) domain"/>
    <property type="match status" value="1"/>
</dbReference>
<dbReference type="PRINTS" id="PR00411">
    <property type="entry name" value="PNDRDTASEI"/>
</dbReference>
<evidence type="ECO:0000313" key="20">
    <source>
        <dbReference type="Proteomes" id="UP000742786"/>
    </source>
</evidence>
<comment type="cofactor">
    <cofactor evidence="14 16">
        <name>FAD</name>
        <dbReference type="ChEBI" id="CHEBI:57692"/>
    </cofactor>
    <text evidence="14 16">Binds 1 FAD per subunit.</text>
</comment>
<feature type="binding site" evidence="14">
    <location>
        <position position="315"/>
    </location>
    <ligand>
        <name>FAD</name>
        <dbReference type="ChEBI" id="CHEBI:57692"/>
    </ligand>
</feature>
<reference evidence="19" key="1">
    <citation type="submission" date="2021-04" db="EMBL/GenBank/DDBJ databases">
        <authorList>
            <person name="Hornung B."/>
        </authorList>
    </citation>
    <scope>NUCLEOTIDE SEQUENCE</scope>
    <source>
        <strain evidence="19">G5G6</strain>
    </source>
</reference>
<evidence type="ECO:0000256" key="14">
    <source>
        <dbReference type="PIRSR" id="PIRSR000350-3"/>
    </source>
</evidence>
<dbReference type="InterPro" id="IPR012999">
    <property type="entry name" value="Pyr_OxRdtase_I_AS"/>
</dbReference>
<keyword evidence="6 16" id="KW-0285">Flavoprotein</keyword>
<evidence type="ECO:0000256" key="13">
    <source>
        <dbReference type="PIRSR" id="PIRSR000350-2"/>
    </source>
</evidence>
<dbReference type="Gene3D" id="3.30.390.30">
    <property type="match status" value="1"/>
</dbReference>
<evidence type="ECO:0000256" key="4">
    <source>
        <dbReference type="ARBA" id="ARBA00016961"/>
    </source>
</evidence>
<dbReference type="EC" id="1.8.1.4" evidence="3 16"/>
<dbReference type="InterPro" id="IPR006258">
    <property type="entry name" value="Lipoamide_DH"/>
</dbReference>
<comment type="subcellular location">
    <subcellularLocation>
        <location evidence="1">Cytoplasm</location>
    </subcellularLocation>
</comment>
<dbReference type="NCBIfam" id="TIGR01350">
    <property type="entry name" value="lipoamide_DH"/>
    <property type="match status" value="1"/>
</dbReference>
<feature type="disulfide bond" description="Redox-active" evidence="15">
    <location>
        <begin position="46"/>
        <end position="51"/>
    </location>
</feature>
<evidence type="ECO:0000256" key="10">
    <source>
        <dbReference type="ARBA" id="ARBA00023157"/>
    </source>
</evidence>
<dbReference type="PROSITE" id="PS00076">
    <property type="entry name" value="PYRIDINE_REDOX_1"/>
    <property type="match status" value="1"/>
</dbReference>
<dbReference type="InterPro" id="IPR004099">
    <property type="entry name" value="Pyr_nucl-diS_OxRdtase_dimer"/>
</dbReference>
<evidence type="ECO:0000256" key="11">
    <source>
        <dbReference type="ARBA" id="ARBA00023284"/>
    </source>
</evidence>